<name>A0A2R6X0I6_MARPO</name>
<dbReference type="EMBL" id="KZ772716">
    <property type="protein sequence ID" value="PTQ39618.1"/>
    <property type="molecule type" value="Genomic_DNA"/>
</dbReference>
<evidence type="ECO:0000313" key="2">
    <source>
        <dbReference type="Proteomes" id="UP000244005"/>
    </source>
</evidence>
<dbReference type="AlphaFoldDB" id="A0A2R6X0I6"/>
<keyword evidence="2" id="KW-1185">Reference proteome</keyword>
<evidence type="ECO:0000313" key="1">
    <source>
        <dbReference type="EMBL" id="PTQ39618.1"/>
    </source>
</evidence>
<organism evidence="1 2">
    <name type="scientific">Marchantia polymorpha</name>
    <name type="common">Common liverwort</name>
    <name type="synonym">Marchantia aquatica</name>
    <dbReference type="NCBI Taxonomy" id="3197"/>
    <lineage>
        <taxon>Eukaryota</taxon>
        <taxon>Viridiplantae</taxon>
        <taxon>Streptophyta</taxon>
        <taxon>Embryophyta</taxon>
        <taxon>Marchantiophyta</taxon>
        <taxon>Marchantiopsida</taxon>
        <taxon>Marchantiidae</taxon>
        <taxon>Marchantiales</taxon>
        <taxon>Marchantiaceae</taxon>
        <taxon>Marchantia</taxon>
    </lineage>
</organism>
<reference evidence="2" key="1">
    <citation type="journal article" date="2017" name="Cell">
        <title>Insights into land plant evolution garnered from the Marchantia polymorpha genome.</title>
        <authorList>
            <person name="Bowman J.L."/>
            <person name="Kohchi T."/>
            <person name="Yamato K.T."/>
            <person name="Jenkins J."/>
            <person name="Shu S."/>
            <person name="Ishizaki K."/>
            <person name="Yamaoka S."/>
            <person name="Nishihama R."/>
            <person name="Nakamura Y."/>
            <person name="Berger F."/>
            <person name="Adam C."/>
            <person name="Aki S.S."/>
            <person name="Althoff F."/>
            <person name="Araki T."/>
            <person name="Arteaga-Vazquez M.A."/>
            <person name="Balasubrmanian S."/>
            <person name="Barry K."/>
            <person name="Bauer D."/>
            <person name="Boehm C.R."/>
            <person name="Briginshaw L."/>
            <person name="Caballero-Perez J."/>
            <person name="Catarino B."/>
            <person name="Chen F."/>
            <person name="Chiyoda S."/>
            <person name="Chovatia M."/>
            <person name="Davies K.M."/>
            <person name="Delmans M."/>
            <person name="Demura T."/>
            <person name="Dierschke T."/>
            <person name="Dolan L."/>
            <person name="Dorantes-Acosta A.E."/>
            <person name="Eklund D.M."/>
            <person name="Florent S.N."/>
            <person name="Flores-Sandoval E."/>
            <person name="Fujiyama A."/>
            <person name="Fukuzawa H."/>
            <person name="Galik B."/>
            <person name="Grimanelli D."/>
            <person name="Grimwood J."/>
            <person name="Grossniklaus U."/>
            <person name="Hamada T."/>
            <person name="Haseloff J."/>
            <person name="Hetherington A.J."/>
            <person name="Higo A."/>
            <person name="Hirakawa Y."/>
            <person name="Hundley H.N."/>
            <person name="Ikeda Y."/>
            <person name="Inoue K."/>
            <person name="Inoue S.I."/>
            <person name="Ishida S."/>
            <person name="Jia Q."/>
            <person name="Kakita M."/>
            <person name="Kanazawa T."/>
            <person name="Kawai Y."/>
            <person name="Kawashima T."/>
            <person name="Kennedy M."/>
            <person name="Kinose K."/>
            <person name="Kinoshita T."/>
            <person name="Kohara Y."/>
            <person name="Koide E."/>
            <person name="Komatsu K."/>
            <person name="Kopischke S."/>
            <person name="Kubo M."/>
            <person name="Kyozuka J."/>
            <person name="Lagercrantz U."/>
            <person name="Lin S.S."/>
            <person name="Lindquist E."/>
            <person name="Lipzen A.M."/>
            <person name="Lu C.W."/>
            <person name="De Luna E."/>
            <person name="Martienssen R.A."/>
            <person name="Minamino N."/>
            <person name="Mizutani M."/>
            <person name="Mizutani M."/>
            <person name="Mochizuki N."/>
            <person name="Monte I."/>
            <person name="Mosher R."/>
            <person name="Nagasaki H."/>
            <person name="Nakagami H."/>
            <person name="Naramoto S."/>
            <person name="Nishitani K."/>
            <person name="Ohtani M."/>
            <person name="Okamoto T."/>
            <person name="Okumura M."/>
            <person name="Phillips J."/>
            <person name="Pollak B."/>
            <person name="Reinders A."/>
            <person name="Rovekamp M."/>
            <person name="Sano R."/>
            <person name="Sawa S."/>
            <person name="Schmid M.W."/>
            <person name="Shirakawa M."/>
            <person name="Solano R."/>
            <person name="Spunde A."/>
            <person name="Suetsugu N."/>
            <person name="Sugano S."/>
            <person name="Sugiyama A."/>
            <person name="Sun R."/>
            <person name="Suzuki Y."/>
            <person name="Takenaka M."/>
            <person name="Takezawa D."/>
            <person name="Tomogane H."/>
            <person name="Tsuzuki M."/>
            <person name="Ueda T."/>
            <person name="Umeda M."/>
            <person name="Ward J.M."/>
            <person name="Watanabe Y."/>
            <person name="Yazaki K."/>
            <person name="Yokoyama R."/>
            <person name="Yoshitake Y."/>
            <person name="Yotsui I."/>
            <person name="Zachgo S."/>
            <person name="Schmutz J."/>
        </authorList>
    </citation>
    <scope>NUCLEOTIDE SEQUENCE [LARGE SCALE GENOMIC DNA]</scope>
    <source>
        <strain evidence="2">Tak-1</strain>
    </source>
</reference>
<accession>A0A2R6X0I6</accession>
<dbReference type="Proteomes" id="UP000244005">
    <property type="component" value="Unassembled WGS sequence"/>
</dbReference>
<gene>
    <name evidence="1" type="ORF">MARPO_0044s0073</name>
</gene>
<sequence>MFNPDWQSFCRVDLRAFMALVLKLKGFYALGQLEPITKQVESLNKESYLLQVTLARSSAKRWIGPEGANFISIKYTPLPLVETFGPPKYFFLYAFFKTRSEHERIDRIL</sequence>
<proteinExistence type="predicted"/>
<protein>
    <submittedName>
        <fullName evidence="1">Uncharacterized protein</fullName>
    </submittedName>
</protein>